<dbReference type="SUPFAM" id="SSF55729">
    <property type="entry name" value="Acyl-CoA N-acyltransferases (Nat)"/>
    <property type="match status" value="1"/>
</dbReference>
<sequence>MELEITQAPLNCSSEFAKYVMMTGERFLKAAFGKNVQKMLESLFVRKNNLFSYECTRFAVADGKIVGAVVFYPYEYYIKARWNTGFLIVKNILFTKIFGLIKIDRGLGKHKKDEVYLSHLAVDPSYRGMGIGHRLLEHVVEEAERLKKKKVVLHVESDNVKAIGLYKSFGFLTEKTAKIKVSGQNFEFLKMVKYI</sequence>
<keyword evidence="3" id="KW-1185">Reference proteome</keyword>
<dbReference type="AlphaFoldDB" id="F7YUL7"/>
<feature type="domain" description="N-acetyltransferase" evidence="1">
    <location>
        <begin position="3"/>
        <end position="195"/>
    </location>
</feature>
<dbReference type="STRING" id="688269.Theth_1434"/>
<dbReference type="PATRIC" id="fig|688269.3.peg.1482"/>
<dbReference type="CDD" id="cd04301">
    <property type="entry name" value="NAT_SF"/>
    <property type="match status" value="1"/>
</dbReference>
<dbReference type="InterPro" id="IPR000182">
    <property type="entry name" value="GNAT_dom"/>
</dbReference>
<proteinExistence type="predicted"/>
<accession>F7YUL7</accession>
<gene>
    <name evidence="2" type="ORF">Theth_1434</name>
</gene>
<dbReference type="eggNOG" id="COG0456">
    <property type="taxonomic scope" value="Bacteria"/>
</dbReference>
<keyword evidence="2" id="KW-0808">Transferase</keyword>
<dbReference type="RefSeq" id="WP_013932706.1">
    <property type="nucleotide sequence ID" value="NC_015707.1"/>
</dbReference>
<evidence type="ECO:0000259" key="1">
    <source>
        <dbReference type="PROSITE" id="PS51186"/>
    </source>
</evidence>
<dbReference type="PANTHER" id="PTHR43617">
    <property type="entry name" value="L-AMINO ACID N-ACETYLTRANSFERASE"/>
    <property type="match status" value="1"/>
</dbReference>
<dbReference type="PROSITE" id="PS51186">
    <property type="entry name" value="GNAT"/>
    <property type="match status" value="1"/>
</dbReference>
<dbReference type="EMBL" id="CP002351">
    <property type="protein sequence ID" value="AEH51492.1"/>
    <property type="molecule type" value="Genomic_DNA"/>
</dbReference>
<dbReference type="KEGG" id="tta:Theth_1434"/>
<name>F7YUL7_9THEM</name>
<dbReference type="Proteomes" id="UP000006804">
    <property type="component" value="Chromosome"/>
</dbReference>
<dbReference type="HOGENOM" id="CLU_087235_1_0_0"/>
<evidence type="ECO:0000313" key="3">
    <source>
        <dbReference type="Proteomes" id="UP000006804"/>
    </source>
</evidence>
<evidence type="ECO:0000313" key="2">
    <source>
        <dbReference type="EMBL" id="AEH51492.1"/>
    </source>
</evidence>
<dbReference type="Pfam" id="PF00583">
    <property type="entry name" value="Acetyltransf_1"/>
    <property type="match status" value="1"/>
</dbReference>
<dbReference type="InterPro" id="IPR016181">
    <property type="entry name" value="Acyl_CoA_acyltransferase"/>
</dbReference>
<protein>
    <submittedName>
        <fullName evidence="2">GCN5-related N-acetyltransferase</fullName>
    </submittedName>
</protein>
<dbReference type="InterPro" id="IPR050276">
    <property type="entry name" value="MshD_Acetyltransferase"/>
</dbReference>
<dbReference type="GO" id="GO:0016747">
    <property type="term" value="F:acyltransferase activity, transferring groups other than amino-acyl groups"/>
    <property type="evidence" value="ECO:0007669"/>
    <property type="project" value="InterPro"/>
</dbReference>
<organism evidence="2 3">
    <name type="scientific">Pseudothermotoga thermarum DSM 5069</name>
    <dbReference type="NCBI Taxonomy" id="688269"/>
    <lineage>
        <taxon>Bacteria</taxon>
        <taxon>Thermotogati</taxon>
        <taxon>Thermotogota</taxon>
        <taxon>Thermotogae</taxon>
        <taxon>Thermotogales</taxon>
        <taxon>Thermotogaceae</taxon>
        <taxon>Pseudothermotoga</taxon>
    </lineage>
</organism>
<reference evidence="2 3" key="1">
    <citation type="submission" date="2010-11" db="EMBL/GenBank/DDBJ databases">
        <title>The complete genome of Thermotoga thermarum DSM 5069.</title>
        <authorList>
            <consortium name="US DOE Joint Genome Institute (JGI-PGF)"/>
            <person name="Lucas S."/>
            <person name="Copeland A."/>
            <person name="Lapidus A."/>
            <person name="Bruce D."/>
            <person name="Goodwin L."/>
            <person name="Pitluck S."/>
            <person name="Kyrpides N."/>
            <person name="Mavromatis K."/>
            <person name="Ivanova N."/>
            <person name="Zeytun A."/>
            <person name="Brettin T."/>
            <person name="Detter J.C."/>
            <person name="Tapia R."/>
            <person name="Han C."/>
            <person name="Land M."/>
            <person name="Hauser L."/>
            <person name="Markowitz V."/>
            <person name="Cheng J.-F."/>
            <person name="Hugenholtz P."/>
            <person name="Woyke T."/>
            <person name="Wu D."/>
            <person name="Spring S."/>
            <person name="Schroeder M."/>
            <person name="Brambilla E."/>
            <person name="Klenk H.-P."/>
            <person name="Eisen J.A."/>
        </authorList>
    </citation>
    <scope>NUCLEOTIDE SEQUENCE [LARGE SCALE GENOMIC DNA]</scope>
    <source>
        <strain evidence="2 3">DSM 5069</strain>
    </source>
</reference>
<dbReference type="OrthoDB" id="45160at2"/>
<dbReference type="Gene3D" id="3.40.630.30">
    <property type="match status" value="1"/>
</dbReference>